<evidence type="ECO:0008006" key="3">
    <source>
        <dbReference type="Google" id="ProtNLM"/>
    </source>
</evidence>
<dbReference type="RefSeq" id="WP_062026662.1">
    <property type="nucleotide sequence ID" value="NZ_JBIATL010000001.1"/>
</dbReference>
<accession>A0A101SAL7</accession>
<proteinExistence type="predicted"/>
<protein>
    <recommendedName>
        <fullName evidence="3">Excreted virulence factor EspC (Type VII ESX diderm)</fullName>
    </recommendedName>
</protein>
<dbReference type="EMBL" id="LMWV01000003">
    <property type="protein sequence ID" value="KUN70719.1"/>
    <property type="molecule type" value="Genomic_DNA"/>
</dbReference>
<gene>
    <name evidence="1" type="ORF">AQJ54_06550</name>
</gene>
<dbReference type="Proteomes" id="UP000054375">
    <property type="component" value="Unassembled WGS sequence"/>
</dbReference>
<name>A0A101SAL7_9ACTN</name>
<evidence type="ECO:0000313" key="2">
    <source>
        <dbReference type="Proteomes" id="UP000054375"/>
    </source>
</evidence>
<keyword evidence="2" id="KW-1185">Reference proteome</keyword>
<sequence length="107" mass="11297">MSGDFCLQPQELAALGDAFGTRAYDLASAVTSFQQRTGAEQIHDGFGFLTESEEVTESYVELAAGMAVALGGLARHLDEVGQALRDNARNSDAADDALADLFKGGKR</sequence>
<dbReference type="AlphaFoldDB" id="A0A101SAL7"/>
<evidence type="ECO:0000313" key="1">
    <source>
        <dbReference type="EMBL" id="KUN70719.1"/>
    </source>
</evidence>
<organism evidence="1 2">
    <name type="scientific">Streptomyces griseorubiginosus</name>
    <dbReference type="NCBI Taxonomy" id="67304"/>
    <lineage>
        <taxon>Bacteria</taxon>
        <taxon>Bacillati</taxon>
        <taxon>Actinomycetota</taxon>
        <taxon>Actinomycetes</taxon>
        <taxon>Kitasatosporales</taxon>
        <taxon>Streptomycetaceae</taxon>
        <taxon>Streptomyces</taxon>
    </lineage>
</organism>
<accession>A0A117P5Y5</accession>
<reference evidence="1 2" key="1">
    <citation type="submission" date="2015-10" db="EMBL/GenBank/DDBJ databases">
        <title>Draft genome sequence of Streptomyces griseorubiginosus DSM 40469, type strain for the species Streptomyces griseorubiginosus.</title>
        <authorList>
            <person name="Ruckert C."/>
            <person name="Winkler A."/>
            <person name="Kalinowski J."/>
            <person name="Kampfer P."/>
            <person name="Glaeser S."/>
        </authorList>
    </citation>
    <scope>NUCLEOTIDE SEQUENCE [LARGE SCALE GENOMIC DNA]</scope>
    <source>
        <strain evidence="1 2">DSM 40469</strain>
    </source>
</reference>
<comment type="caution">
    <text evidence="1">The sequence shown here is derived from an EMBL/GenBank/DDBJ whole genome shotgun (WGS) entry which is preliminary data.</text>
</comment>